<proteinExistence type="inferred from homology"/>
<organism evidence="8 9">
    <name type="scientific">Chrysophaeum taylorii</name>
    <dbReference type="NCBI Taxonomy" id="2483200"/>
    <lineage>
        <taxon>Eukaryota</taxon>
        <taxon>Sar</taxon>
        <taxon>Stramenopiles</taxon>
        <taxon>Ochrophyta</taxon>
        <taxon>Pelagophyceae</taxon>
        <taxon>Pelagomonadales</taxon>
        <taxon>Pelagomonadaceae</taxon>
        <taxon>Chrysophaeum</taxon>
    </lineage>
</organism>
<dbReference type="SUPFAM" id="SSF57850">
    <property type="entry name" value="RING/U-box"/>
    <property type="match status" value="1"/>
</dbReference>
<feature type="region of interest" description="Disordered" evidence="7">
    <location>
        <begin position="388"/>
        <end position="418"/>
    </location>
</feature>
<comment type="caution">
    <text evidence="8">The sequence shown here is derived from an EMBL/GenBank/DDBJ whole genome shotgun (WGS) entry which is preliminary data.</text>
</comment>
<sequence>MECMNQLAVRLCARLRLVAGGDRESSSVATEEAPTSKIEETVDRVTMLFAAADAGTAEADAATPLAYFDDEAVCGVCADERVRYFSVGCRHAACETCWRAWLGEHDGCWLCGARVDELRRNAARRPSEESPEKPTSRAAARCEALRIAAAKVLRRLVEIKHRALELGRTTDDVDEHLRSLAAGSAQTLDAVGAVLAVEQRVLCTTLSAVISLTGGASDDTDDAAAWRALGRDVADAARCAHRASQALDAVDAPDDRLDAARDAAANIGLDIASAQWAAAKAALEDVADHKLPKYKSLLCGPQTHDSFAVLLAMPRSRRRRRNPEDPDLFEDPRAFDHALKAIKSRLSTLDATLDEVFITSQLVVARLESFFLDGKRSITLQLGHRTSHLWEDSSGPSQEKERLLQQQTMPGEEAPTTPQDLTLFVKNLLEQMQQRFETMSEQIVGRIDEMGNRIDDLEKSIAELMEQAGVDPVDANTAS</sequence>
<dbReference type="FunFam" id="1.20.5.430:FF:000002">
    <property type="entry name" value="Heat shock factor-binding protein 1"/>
    <property type="match status" value="1"/>
</dbReference>
<dbReference type="Pfam" id="PF13920">
    <property type="entry name" value="zf-C3HC4_3"/>
    <property type="match status" value="1"/>
</dbReference>
<evidence type="ECO:0000256" key="4">
    <source>
        <dbReference type="ARBA" id="ARBA00037689"/>
    </source>
</evidence>
<accession>A0AAD7UCS9</accession>
<evidence type="ECO:0000256" key="1">
    <source>
        <dbReference type="ARBA" id="ARBA00004123"/>
    </source>
</evidence>
<dbReference type="InterPro" id="IPR013083">
    <property type="entry name" value="Znf_RING/FYVE/PHD"/>
</dbReference>
<reference evidence="8" key="1">
    <citation type="submission" date="2023-01" db="EMBL/GenBank/DDBJ databases">
        <title>Metagenome sequencing of chrysophaentin producing Chrysophaeum taylorii.</title>
        <authorList>
            <person name="Davison J."/>
            <person name="Bewley C."/>
        </authorList>
    </citation>
    <scope>NUCLEOTIDE SEQUENCE</scope>
    <source>
        <strain evidence="8">NIES-1699</strain>
    </source>
</reference>
<evidence type="ECO:0000256" key="6">
    <source>
        <dbReference type="ARBA" id="ARBA00039223"/>
    </source>
</evidence>
<dbReference type="InterPro" id="IPR009643">
    <property type="entry name" value="HS1-bd"/>
</dbReference>
<evidence type="ECO:0000313" key="8">
    <source>
        <dbReference type="EMBL" id="KAJ8601885.1"/>
    </source>
</evidence>
<dbReference type="GO" id="GO:0070370">
    <property type="term" value="P:cellular heat acclimation"/>
    <property type="evidence" value="ECO:0007669"/>
    <property type="project" value="TreeGrafter"/>
</dbReference>
<protein>
    <recommendedName>
        <fullName evidence="6">Heat shock factor-binding protein 1</fullName>
    </recommendedName>
</protein>
<comment type="function">
    <text evidence="4">Negative regulator of the heat shock response. Negatively affects HSF1 DNA-binding activity. May have a role in the suppression of the activation of the stress response during the aging process.</text>
</comment>
<comment type="subunit">
    <text evidence="5">Homohexamer. Associates with heptad repeats of HSF1 trimers and probably also HSF1 monomers, and with HSP70. Association with HSF1 trimers and HSP70 coincides with attenuation of heat shock response and the conversion of HSF1 trimer to monomer.</text>
</comment>
<dbReference type="Gene3D" id="3.30.40.10">
    <property type="entry name" value="Zinc/RING finger domain, C3HC4 (zinc finger)"/>
    <property type="match status" value="1"/>
</dbReference>
<keyword evidence="9" id="KW-1185">Reference proteome</keyword>
<dbReference type="Proteomes" id="UP001230188">
    <property type="component" value="Unassembled WGS sequence"/>
</dbReference>
<dbReference type="GO" id="GO:0005829">
    <property type="term" value="C:cytosol"/>
    <property type="evidence" value="ECO:0007669"/>
    <property type="project" value="TreeGrafter"/>
</dbReference>
<name>A0AAD7UCS9_9STRA</name>
<dbReference type="GO" id="GO:0003714">
    <property type="term" value="F:transcription corepressor activity"/>
    <property type="evidence" value="ECO:0007669"/>
    <property type="project" value="InterPro"/>
</dbReference>
<dbReference type="Pfam" id="PF06825">
    <property type="entry name" value="HSBP1"/>
    <property type="match status" value="1"/>
</dbReference>
<evidence type="ECO:0000256" key="2">
    <source>
        <dbReference type="ARBA" id="ARBA00006349"/>
    </source>
</evidence>
<dbReference type="PANTHER" id="PTHR19424">
    <property type="entry name" value="HEAT SHOCK FACTOR BINDING PROTEIN 1"/>
    <property type="match status" value="1"/>
</dbReference>
<dbReference type="PANTHER" id="PTHR19424:SF0">
    <property type="entry name" value="HEAT SHOCK FACTOR BINDING PROTEIN 1"/>
    <property type="match status" value="1"/>
</dbReference>
<evidence type="ECO:0000256" key="3">
    <source>
        <dbReference type="ARBA" id="ARBA00023242"/>
    </source>
</evidence>
<dbReference type="GO" id="GO:0005634">
    <property type="term" value="C:nucleus"/>
    <property type="evidence" value="ECO:0007669"/>
    <property type="project" value="UniProtKB-SubCell"/>
</dbReference>
<comment type="similarity">
    <text evidence="2">Belongs to the HSBP1 family.</text>
</comment>
<evidence type="ECO:0000256" key="7">
    <source>
        <dbReference type="SAM" id="MobiDB-lite"/>
    </source>
</evidence>
<keyword evidence="3" id="KW-0539">Nucleus</keyword>
<evidence type="ECO:0000256" key="5">
    <source>
        <dbReference type="ARBA" id="ARBA00038772"/>
    </source>
</evidence>
<dbReference type="EMBL" id="JAQMWT010000398">
    <property type="protein sequence ID" value="KAJ8601885.1"/>
    <property type="molecule type" value="Genomic_DNA"/>
</dbReference>
<gene>
    <name evidence="8" type="ORF">CTAYLR_002641</name>
</gene>
<comment type="subcellular location">
    <subcellularLocation>
        <location evidence="1">Nucleus</location>
    </subcellularLocation>
</comment>
<evidence type="ECO:0000313" key="9">
    <source>
        <dbReference type="Proteomes" id="UP001230188"/>
    </source>
</evidence>
<dbReference type="Gene3D" id="1.20.5.430">
    <property type="match status" value="1"/>
</dbReference>
<dbReference type="AlphaFoldDB" id="A0AAD7UCS9"/>